<feature type="transmembrane region" description="Helical" evidence="14">
    <location>
        <begin position="6"/>
        <end position="25"/>
    </location>
</feature>
<evidence type="ECO:0000256" key="6">
    <source>
        <dbReference type="ARBA" id="ARBA00022847"/>
    </source>
</evidence>
<dbReference type="GO" id="GO:0015293">
    <property type="term" value="F:symporter activity"/>
    <property type="evidence" value="ECO:0007669"/>
    <property type="project" value="UniProtKB-KW"/>
</dbReference>
<keyword evidence="3" id="KW-0813">Transport</keyword>
<keyword evidence="9" id="KW-0406">Ion transport</keyword>
<feature type="transmembrane region" description="Helical" evidence="14">
    <location>
        <begin position="260"/>
        <end position="288"/>
    </location>
</feature>
<dbReference type="EMBL" id="NPCC01000023">
    <property type="protein sequence ID" value="PAE88140.1"/>
    <property type="molecule type" value="Genomic_DNA"/>
</dbReference>
<dbReference type="Proteomes" id="UP000216207">
    <property type="component" value="Unassembled WGS sequence"/>
</dbReference>
<evidence type="ECO:0000256" key="14">
    <source>
        <dbReference type="SAM" id="Phobius"/>
    </source>
</evidence>
<evidence type="ECO:0000313" key="16">
    <source>
        <dbReference type="Proteomes" id="UP000216207"/>
    </source>
</evidence>
<feature type="transmembrane region" description="Helical" evidence="14">
    <location>
        <begin position="117"/>
        <end position="142"/>
    </location>
</feature>
<name>A0A268NYJ2_SHOCL</name>
<accession>A0A268NYJ2</accession>
<feature type="transmembrane region" description="Helical" evidence="14">
    <location>
        <begin position="221"/>
        <end position="239"/>
    </location>
</feature>
<feature type="transmembrane region" description="Helical" evidence="14">
    <location>
        <begin position="185"/>
        <end position="209"/>
    </location>
</feature>
<keyword evidence="11" id="KW-0739">Sodium transport</keyword>
<comment type="subcellular location">
    <subcellularLocation>
        <location evidence="1">Cell membrane</location>
        <topology evidence="1">Multi-pass membrane protein</topology>
    </subcellularLocation>
</comment>
<keyword evidence="7 14" id="KW-1133">Transmembrane helix</keyword>
<comment type="caution">
    <text evidence="15">The sequence shown here is derived from an EMBL/GenBank/DDBJ whole genome shotgun (WGS) entry which is preliminary data.</text>
</comment>
<feature type="transmembrane region" description="Helical" evidence="14">
    <location>
        <begin position="412"/>
        <end position="433"/>
    </location>
</feature>
<evidence type="ECO:0000256" key="3">
    <source>
        <dbReference type="ARBA" id="ARBA00022448"/>
    </source>
</evidence>
<keyword evidence="8" id="KW-0915">Sodium</keyword>
<dbReference type="Gene3D" id="1.20.1730.10">
    <property type="entry name" value="Sodium/glucose cotransporter"/>
    <property type="match status" value="1"/>
</dbReference>
<evidence type="ECO:0000256" key="10">
    <source>
        <dbReference type="ARBA" id="ARBA00023136"/>
    </source>
</evidence>
<evidence type="ECO:0000256" key="7">
    <source>
        <dbReference type="ARBA" id="ARBA00022989"/>
    </source>
</evidence>
<dbReference type="PANTHER" id="PTHR48086">
    <property type="entry name" value="SODIUM/PROLINE SYMPORTER-RELATED"/>
    <property type="match status" value="1"/>
</dbReference>
<feature type="transmembrane region" description="Helical" evidence="14">
    <location>
        <begin position="439"/>
        <end position="458"/>
    </location>
</feature>
<dbReference type="GO" id="GO:0006814">
    <property type="term" value="P:sodium ion transport"/>
    <property type="evidence" value="ECO:0007669"/>
    <property type="project" value="UniProtKB-KW"/>
</dbReference>
<dbReference type="PROSITE" id="PS50283">
    <property type="entry name" value="NA_SOLUT_SYMP_3"/>
    <property type="match status" value="1"/>
</dbReference>
<evidence type="ECO:0000256" key="1">
    <source>
        <dbReference type="ARBA" id="ARBA00004651"/>
    </source>
</evidence>
<evidence type="ECO:0000313" key="15">
    <source>
        <dbReference type="EMBL" id="PAE88140.1"/>
    </source>
</evidence>
<comment type="similarity">
    <text evidence="2 13">Belongs to the sodium:solute symporter (SSF) (TC 2.A.21) family.</text>
</comment>
<keyword evidence="4" id="KW-1003">Cell membrane</keyword>
<evidence type="ECO:0000256" key="5">
    <source>
        <dbReference type="ARBA" id="ARBA00022692"/>
    </source>
</evidence>
<protein>
    <submittedName>
        <fullName evidence="15">Sodium:proline symporter</fullName>
    </submittedName>
</protein>
<keyword evidence="10 14" id="KW-0472">Membrane</keyword>
<evidence type="ECO:0000256" key="11">
    <source>
        <dbReference type="ARBA" id="ARBA00023201"/>
    </source>
</evidence>
<evidence type="ECO:0000256" key="13">
    <source>
        <dbReference type="RuleBase" id="RU362091"/>
    </source>
</evidence>
<dbReference type="InterPro" id="IPR038377">
    <property type="entry name" value="Na/Glc_symporter_sf"/>
</dbReference>
<dbReference type="InterPro" id="IPR050277">
    <property type="entry name" value="Sodium:Solute_Symporter"/>
</dbReference>
<sequence>MDVSIWVIVANMIVLLGAIIFSFYISKRTRNNEGWAVGGRALPVYVVILTQFATASGGGMLVAQVGIGYAFGWSVITYGLFTGAGVLALLFLAKWLRKNDFISLPDIFKKIYGTHPFLITTITFMTMVVPFGWLCTQLVAFGRLFSELTGVEPWLLMLIFTVICLLFIIPGGMVSVAWTDLIFGILMLVMAVVASVYAITSAGGWSAIVQAVPQENIGIEGFWSVGLLTVLFWSLSLTPGTMTNQMYFQRIYAADSMKTVVISLLSTAALLILTKLYAALVGMSAYTMNPNLDNPESAAGMFLSNMPSFLMVAYSTFICATLLSTVTSAVQSVVVNITRDIYQSYLNPKVSDGQLLRTSRIFSVFVIFFAFALATLYPRALDWIVASYAYSAAGLFAPLFIGFALKDRQFLTFKGAIAGMLFGIAGAGLAHLLGTTIPYVAFGLVASTIGLLLVSAATRNKNTTTGVRKETSI</sequence>
<dbReference type="AlphaFoldDB" id="A0A268NYJ2"/>
<proteinExistence type="inferred from homology"/>
<evidence type="ECO:0000256" key="9">
    <source>
        <dbReference type="ARBA" id="ARBA00023065"/>
    </source>
</evidence>
<keyword evidence="5 14" id="KW-0812">Transmembrane</keyword>
<evidence type="ECO:0000256" key="12">
    <source>
        <dbReference type="ARBA" id="ARBA00033708"/>
    </source>
</evidence>
<evidence type="ECO:0000256" key="4">
    <source>
        <dbReference type="ARBA" id="ARBA00022475"/>
    </source>
</evidence>
<feature type="transmembrane region" description="Helical" evidence="14">
    <location>
        <begin position="154"/>
        <end position="178"/>
    </location>
</feature>
<dbReference type="InterPro" id="IPR001734">
    <property type="entry name" value="Na/solute_symporter"/>
</dbReference>
<dbReference type="GO" id="GO:0005886">
    <property type="term" value="C:plasma membrane"/>
    <property type="evidence" value="ECO:0007669"/>
    <property type="project" value="UniProtKB-SubCell"/>
</dbReference>
<feature type="transmembrane region" description="Helical" evidence="14">
    <location>
        <begin position="75"/>
        <end position="96"/>
    </location>
</feature>
<keyword evidence="6" id="KW-0769">Symport</keyword>
<dbReference type="Pfam" id="PF00474">
    <property type="entry name" value="SSF"/>
    <property type="match status" value="1"/>
</dbReference>
<reference evidence="15 16" key="1">
    <citation type="submission" date="2017-07" db="EMBL/GenBank/DDBJ databases">
        <title>Isolation and whole genome analysis of endospore-forming bacteria from heroin.</title>
        <authorList>
            <person name="Kalinowski J."/>
            <person name="Ahrens B."/>
            <person name="Al-Dilaimi A."/>
            <person name="Winkler A."/>
            <person name="Wibberg D."/>
            <person name="Schleenbecker U."/>
            <person name="Ruckert C."/>
            <person name="Wolfel R."/>
            <person name="Grass G."/>
        </authorList>
    </citation>
    <scope>NUCLEOTIDE SEQUENCE [LARGE SCALE GENOMIC DNA]</scope>
    <source>
        <strain evidence="15 16">7539</strain>
    </source>
</reference>
<dbReference type="CDD" id="cd10322">
    <property type="entry name" value="SLC5sbd"/>
    <property type="match status" value="1"/>
</dbReference>
<feature type="transmembrane region" description="Helical" evidence="14">
    <location>
        <begin position="383"/>
        <end position="405"/>
    </location>
</feature>
<evidence type="ECO:0000256" key="8">
    <source>
        <dbReference type="ARBA" id="ARBA00023053"/>
    </source>
</evidence>
<feature type="transmembrane region" description="Helical" evidence="14">
    <location>
        <begin position="308"/>
        <end position="337"/>
    </location>
</feature>
<gene>
    <name evidence="15" type="ORF">CHH72_14940</name>
</gene>
<dbReference type="RefSeq" id="WP_095326881.1">
    <property type="nucleotide sequence ID" value="NZ_NPCC01000023.1"/>
</dbReference>
<feature type="transmembrane region" description="Helical" evidence="14">
    <location>
        <begin position="358"/>
        <end position="377"/>
    </location>
</feature>
<evidence type="ECO:0000256" key="2">
    <source>
        <dbReference type="ARBA" id="ARBA00006434"/>
    </source>
</evidence>
<dbReference type="PANTHER" id="PTHR48086:SF3">
    <property type="entry name" value="SODIUM_PROLINE SYMPORTER"/>
    <property type="match status" value="1"/>
</dbReference>
<organism evidence="15 16">
    <name type="scientific">Shouchella clausii</name>
    <name type="common">Alkalihalobacillus clausii</name>
    <dbReference type="NCBI Taxonomy" id="79880"/>
    <lineage>
        <taxon>Bacteria</taxon>
        <taxon>Bacillati</taxon>
        <taxon>Bacillota</taxon>
        <taxon>Bacilli</taxon>
        <taxon>Bacillales</taxon>
        <taxon>Bacillaceae</taxon>
        <taxon>Shouchella</taxon>
    </lineage>
</organism>
<comment type="catalytic activity">
    <reaction evidence="12">
        <text>L-proline(in) + Na(+)(in) = L-proline(out) + Na(+)(out)</text>
        <dbReference type="Rhea" id="RHEA:28967"/>
        <dbReference type="ChEBI" id="CHEBI:29101"/>
        <dbReference type="ChEBI" id="CHEBI:60039"/>
    </reaction>
</comment>